<keyword evidence="1" id="KW-0472">Membrane</keyword>
<dbReference type="EMBL" id="VIAR01000001">
    <property type="protein sequence ID" value="TQD40787.1"/>
    <property type="molecule type" value="Genomic_DNA"/>
</dbReference>
<evidence type="ECO:0000313" key="3">
    <source>
        <dbReference type="Proteomes" id="UP000317169"/>
    </source>
</evidence>
<dbReference type="Proteomes" id="UP000317169">
    <property type="component" value="Unassembled WGS sequence"/>
</dbReference>
<organism evidence="2 3">
    <name type="scientific">Haloflavibacter putidus</name>
    <dbReference type="NCBI Taxonomy" id="2576776"/>
    <lineage>
        <taxon>Bacteria</taxon>
        <taxon>Pseudomonadati</taxon>
        <taxon>Bacteroidota</taxon>
        <taxon>Flavobacteriia</taxon>
        <taxon>Flavobacteriales</taxon>
        <taxon>Flavobacteriaceae</taxon>
        <taxon>Haloflavibacter</taxon>
    </lineage>
</organism>
<dbReference type="AlphaFoldDB" id="A0A507ZV09"/>
<evidence type="ECO:0000256" key="1">
    <source>
        <dbReference type="SAM" id="Phobius"/>
    </source>
</evidence>
<feature type="transmembrane region" description="Helical" evidence="1">
    <location>
        <begin position="100"/>
        <end position="122"/>
    </location>
</feature>
<name>A0A507ZV09_9FLAO</name>
<sequence>MLKKFLIYLLPFSILLYVLHWVAMYFVGANLFYPLYLIYLFLGLISLGMYALLLWISKNFPDKTGYAFMAMGLFKMFLAVLFLLPLLLDQERVPHLLLNIANFFIPYFLYLILETFFAVKLLRAK</sequence>
<keyword evidence="3" id="KW-1185">Reference proteome</keyword>
<proteinExistence type="predicted"/>
<keyword evidence="1" id="KW-0812">Transmembrane</keyword>
<reference evidence="2 3" key="1">
    <citation type="submission" date="2019-06" db="EMBL/GenBank/DDBJ databases">
        <title>Flavibacter putida gen. nov., sp. nov., a novel marine bacterium of the family Flavobacteriaceae isolated from coastal seawater.</title>
        <authorList>
            <person name="Feng X."/>
        </authorList>
    </citation>
    <scope>NUCLEOTIDE SEQUENCE [LARGE SCALE GENOMIC DNA]</scope>
    <source>
        <strain evidence="2 3">PLHSN227</strain>
    </source>
</reference>
<feature type="transmembrane region" description="Helical" evidence="1">
    <location>
        <begin position="7"/>
        <end position="27"/>
    </location>
</feature>
<feature type="transmembrane region" description="Helical" evidence="1">
    <location>
        <begin position="68"/>
        <end position="88"/>
    </location>
</feature>
<keyword evidence="1" id="KW-1133">Transmembrane helix</keyword>
<comment type="caution">
    <text evidence="2">The sequence shown here is derived from an EMBL/GenBank/DDBJ whole genome shotgun (WGS) entry which is preliminary data.</text>
</comment>
<feature type="transmembrane region" description="Helical" evidence="1">
    <location>
        <begin position="33"/>
        <end position="56"/>
    </location>
</feature>
<evidence type="ECO:0000313" key="2">
    <source>
        <dbReference type="EMBL" id="TQD40787.1"/>
    </source>
</evidence>
<dbReference type="OrthoDB" id="1448441at2"/>
<gene>
    <name evidence="2" type="ORF">FKR84_02060</name>
</gene>
<accession>A0A507ZV09</accession>
<protein>
    <submittedName>
        <fullName evidence="2">Uncharacterized protein</fullName>
    </submittedName>
</protein>